<reference evidence="6" key="1">
    <citation type="submission" date="2021-01" db="EMBL/GenBank/DDBJ databases">
        <authorList>
            <person name="Bezrukov I."/>
        </authorList>
    </citation>
    <scope>NUCLEOTIDE SEQUENCE</scope>
</reference>
<feature type="domain" description="RING-type" evidence="5">
    <location>
        <begin position="157"/>
        <end position="201"/>
    </location>
</feature>
<dbReference type="GO" id="GO:0006412">
    <property type="term" value="P:translation"/>
    <property type="evidence" value="ECO:0007669"/>
    <property type="project" value="InterPro"/>
</dbReference>
<proteinExistence type="inferred from homology"/>
<keyword evidence="4" id="KW-0862">Zinc</keyword>
<dbReference type="PROSITE" id="PS00580">
    <property type="entry name" value="RIBOSOMAL_L32E"/>
    <property type="match status" value="1"/>
</dbReference>
<dbReference type="SMART" id="SM01393">
    <property type="entry name" value="Ribosomal_L32e"/>
    <property type="match status" value="1"/>
</dbReference>
<comment type="similarity">
    <text evidence="1">Belongs to the eukaryotic ribosomal protein eL32 family.</text>
</comment>
<dbReference type="Pfam" id="PF13639">
    <property type="entry name" value="zf-RING_2"/>
    <property type="match status" value="1"/>
</dbReference>
<protein>
    <recommendedName>
        <fullName evidence="5">RING-type domain-containing protein</fullName>
    </recommendedName>
</protein>
<evidence type="ECO:0000259" key="5">
    <source>
        <dbReference type="PROSITE" id="PS50089"/>
    </source>
</evidence>
<evidence type="ECO:0000256" key="2">
    <source>
        <dbReference type="ARBA" id="ARBA00022980"/>
    </source>
</evidence>
<dbReference type="EMBL" id="LR999457">
    <property type="protein sequence ID" value="CAE6190336.1"/>
    <property type="molecule type" value="Genomic_DNA"/>
</dbReference>
<name>A0A8S2AWQ3_ARAAE</name>
<gene>
    <name evidence="6" type="ORF">AARE701A_LOCUS19122</name>
</gene>
<sequence length="362" mass="41959">MEGTSTWILNYESTTHIVDYKNSGSFSINIQGFEQILIRSPSGRETLAQQKYLGEKNATVTIESEIPPAFLTGEEICSRYVANVLSKENINNWIQQRVVPKICKDVINISRRLEEEEEEGFLVEAEVEVVLETLYSNWLSFNDYDSQGVLIPTEEECIICLEELSSSSGERRIMNLLCSHSFHKDCLLPWLRRKRSCPTCRDDVHNPRLERRPPGMIIFAFERSYEEAKMAVPLLTKKVVKKRSAKFIRPQSDRRITVKESWRRPKGIDSRVRRKFKGVTLMPNVGYGSDKKTRHYLPNGFKKFVVHNTSELELLMMHNRTYCAEIAHNVSTKKRKSIVERASQLDIVVTNRLARLRSQEDE</sequence>
<dbReference type="GO" id="GO:0008270">
    <property type="term" value="F:zinc ion binding"/>
    <property type="evidence" value="ECO:0007669"/>
    <property type="project" value="UniProtKB-KW"/>
</dbReference>
<keyword evidence="4" id="KW-0863">Zinc-finger</keyword>
<dbReference type="GO" id="GO:0022625">
    <property type="term" value="C:cytosolic large ribosomal subunit"/>
    <property type="evidence" value="ECO:0007669"/>
    <property type="project" value="TreeGrafter"/>
</dbReference>
<keyword evidence="4" id="KW-0479">Metal-binding</keyword>
<evidence type="ECO:0000313" key="7">
    <source>
        <dbReference type="Proteomes" id="UP000682877"/>
    </source>
</evidence>
<dbReference type="InterPro" id="IPR001841">
    <property type="entry name" value="Znf_RING"/>
</dbReference>
<dbReference type="Pfam" id="PF01655">
    <property type="entry name" value="Ribosomal_L32e"/>
    <property type="match status" value="1"/>
</dbReference>
<dbReference type="SUPFAM" id="SSF52042">
    <property type="entry name" value="Ribosomal protein L32e"/>
    <property type="match status" value="1"/>
</dbReference>
<organism evidence="6 7">
    <name type="scientific">Arabidopsis arenosa</name>
    <name type="common">Sand rock-cress</name>
    <name type="synonym">Cardaminopsis arenosa</name>
    <dbReference type="NCBI Taxonomy" id="38785"/>
    <lineage>
        <taxon>Eukaryota</taxon>
        <taxon>Viridiplantae</taxon>
        <taxon>Streptophyta</taxon>
        <taxon>Embryophyta</taxon>
        <taxon>Tracheophyta</taxon>
        <taxon>Spermatophyta</taxon>
        <taxon>Magnoliopsida</taxon>
        <taxon>eudicotyledons</taxon>
        <taxon>Gunneridae</taxon>
        <taxon>Pentapetalae</taxon>
        <taxon>rosids</taxon>
        <taxon>malvids</taxon>
        <taxon>Brassicales</taxon>
        <taxon>Brassicaceae</taxon>
        <taxon>Camelineae</taxon>
        <taxon>Arabidopsis</taxon>
    </lineage>
</organism>
<dbReference type="Gene3D" id="3.30.40.10">
    <property type="entry name" value="Zinc/RING finger domain, C3HC4 (zinc finger)"/>
    <property type="match status" value="1"/>
</dbReference>
<dbReference type="InterPro" id="IPR013083">
    <property type="entry name" value="Znf_RING/FYVE/PHD"/>
</dbReference>
<dbReference type="SUPFAM" id="SSF57850">
    <property type="entry name" value="RING/U-box"/>
    <property type="match status" value="1"/>
</dbReference>
<dbReference type="FunFam" id="3.30.40.10:FF:001784">
    <property type="entry name" value="RING/U-box superfamily protein"/>
    <property type="match status" value="1"/>
</dbReference>
<dbReference type="CDD" id="cd00513">
    <property type="entry name" value="Ribosomal_L32_L32e"/>
    <property type="match status" value="1"/>
</dbReference>
<dbReference type="Proteomes" id="UP000682877">
    <property type="component" value="Chromosome 7"/>
</dbReference>
<dbReference type="PANTHER" id="PTHR23413:SF21">
    <property type="entry name" value="LARGE RIBOSOMAL SUBUNIT PROTEIN EL32Y-RELATED"/>
    <property type="match status" value="1"/>
</dbReference>
<dbReference type="GO" id="GO:0003735">
    <property type="term" value="F:structural constituent of ribosome"/>
    <property type="evidence" value="ECO:0007669"/>
    <property type="project" value="InterPro"/>
</dbReference>
<keyword evidence="3" id="KW-0687">Ribonucleoprotein</keyword>
<dbReference type="SMART" id="SM00184">
    <property type="entry name" value="RING"/>
    <property type="match status" value="1"/>
</dbReference>
<dbReference type="InterPro" id="IPR018263">
    <property type="entry name" value="Ribosomal_eL32_CS"/>
</dbReference>
<evidence type="ECO:0000313" key="6">
    <source>
        <dbReference type="EMBL" id="CAE6190336.1"/>
    </source>
</evidence>
<evidence type="ECO:0000256" key="4">
    <source>
        <dbReference type="PROSITE-ProRule" id="PRU00175"/>
    </source>
</evidence>
<keyword evidence="7" id="KW-1185">Reference proteome</keyword>
<accession>A0A8S2AWQ3</accession>
<evidence type="ECO:0000256" key="1">
    <source>
        <dbReference type="ARBA" id="ARBA00008431"/>
    </source>
</evidence>
<dbReference type="InterPro" id="IPR001515">
    <property type="entry name" value="Ribosomal_eL32"/>
</dbReference>
<keyword evidence="2" id="KW-0689">Ribosomal protein</keyword>
<evidence type="ECO:0000256" key="3">
    <source>
        <dbReference type="ARBA" id="ARBA00023274"/>
    </source>
</evidence>
<dbReference type="AlphaFoldDB" id="A0A8S2AWQ3"/>
<dbReference type="InterPro" id="IPR036351">
    <property type="entry name" value="Ribosomal_eL32_sf"/>
</dbReference>
<dbReference type="PROSITE" id="PS50089">
    <property type="entry name" value="ZF_RING_2"/>
    <property type="match status" value="1"/>
</dbReference>
<dbReference type="PANTHER" id="PTHR23413">
    <property type="entry name" value="60S RIBOSOMAL PROTEIN L32 AND DNA-DIRECTED RNA POLYMERASE II, SUBUNIT N"/>
    <property type="match status" value="1"/>
</dbReference>